<dbReference type="PANTHER" id="PTHR43080:SF29">
    <property type="entry name" value="OS02G0818000 PROTEIN"/>
    <property type="match status" value="1"/>
</dbReference>
<dbReference type="InterPro" id="IPR046342">
    <property type="entry name" value="CBS_dom_sf"/>
</dbReference>
<feature type="compositionally biased region" description="Basic and acidic residues" evidence="3">
    <location>
        <begin position="1"/>
        <end position="10"/>
    </location>
</feature>
<dbReference type="InterPro" id="IPR007055">
    <property type="entry name" value="BON_dom"/>
</dbReference>
<dbReference type="CDD" id="cd04586">
    <property type="entry name" value="CBS_pair_BON_assoc"/>
    <property type="match status" value="1"/>
</dbReference>
<reference evidence="7" key="1">
    <citation type="journal article" date="2019" name="Int. J. Syst. Evol. Microbiol.">
        <title>The Global Catalogue of Microorganisms (GCM) 10K type strain sequencing project: providing services to taxonomists for standard genome sequencing and annotation.</title>
        <authorList>
            <consortium name="The Broad Institute Genomics Platform"/>
            <consortium name="The Broad Institute Genome Sequencing Center for Infectious Disease"/>
            <person name="Wu L."/>
            <person name="Ma J."/>
        </authorList>
    </citation>
    <scope>NUCLEOTIDE SEQUENCE [LARGE SCALE GENOMIC DNA]</scope>
    <source>
        <strain evidence="7">CGMCC 4.7382</strain>
    </source>
</reference>
<dbReference type="EMBL" id="JBHTBH010000016">
    <property type="protein sequence ID" value="MFC7331176.1"/>
    <property type="molecule type" value="Genomic_DNA"/>
</dbReference>
<evidence type="ECO:0000259" key="4">
    <source>
        <dbReference type="PROSITE" id="PS50914"/>
    </source>
</evidence>
<gene>
    <name evidence="6" type="ORF">ACFQRF_25895</name>
</gene>
<comment type="caution">
    <text evidence="6">The sequence shown here is derived from an EMBL/GenBank/DDBJ whole genome shotgun (WGS) entry which is preliminary data.</text>
</comment>
<evidence type="ECO:0000256" key="3">
    <source>
        <dbReference type="SAM" id="MobiDB-lite"/>
    </source>
</evidence>
<feature type="domain" description="BON" evidence="4">
    <location>
        <begin position="166"/>
        <end position="234"/>
    </location>
</feature>
<protein>
    <submittedName>
        <fullName evidence="6">CBS domain-containing protein</fullName>
    </submittedName>
</protein>
<dbReference type="PANTHER" id="PTHR43080">
    <property type="entry name" value="CBS DOMAIN-CONTAINING PROTEIN CBSX3, MITOCHONDRIAL"/>
    <property type="match status" value="1"/>
</dbReference>
<evidence type="ECO:0000256" key="1">
    <source>
        <dbReference type="ARBA" id="ARBA00023122"/>
    </source>
</evidence>
<dbReference type="Pfam" id="PF00571">
    <property type="entry name" value="CBS"/>
    <property type="match status" value="2"/>
</dbReference>
<feature type="region of interest" description="Disordered" evidence="3">
    <location>
        <begin position="243"/>
        <end position="268"/>
    </location>
</feature>
<dbReference type="Gene3D" id="3.10.580.10">
    <property type="entry name" value="CBS-domain"/>
    <property type="match status" value="1"/>
</dbReference>
<dbReference type="SMART" id="SM00116">
    <property type="entry name" value="CBS"/>
    <property type="match status" value="2"/>
</dbReference>
<dbReference type="PROSITE" id="PS51371">
    <property type="entry name" value="CBS"/>
    <property type="match status" value="2"/>
</dbReference>
<feature type="domain" description="CBS" evidence="5">
    <location>
        <begin position="113"/>
        <end position="169"/>
    </location>
</feature>
<sequence length="268" mass="28867">MTGGTGDRHGAARRRAATGPARAATTVGTLMTRDVVAVSEAAEFREIVTVLRRHLVGALPVVDAERRVAGVVSATDLLVKLADPDPDEGGVFEEHRRRAERRKCRAATARDLMTAPAVTTTAEATPRDAAELMRRHHVGRLPVVDSGGRLVGILGRLDLLRVYTVPDAVLCERVRRALADDVPQDGGGVRVSVHGGEAFLDGRVPRRSDVPRLAHAVRAVEGVVDVWCRLDFDHDDLEIPLPGAGRDLGPSFSTSDYGIVEPRREPPT</sequence>
<evidence type="ECO:0000313" key="6">
    <source>
        <dbReference type="EMBL" id="MFC7331176.1"/>
    </source>
</evidence>
<feature type="region of interest" description="Disordered" evidence="3">
    <location>
        <begin position="1"/>
        <end position="22"/>
    </location>
</feature>
<dbReference type="InterPro" id="IPR051257">
    <property type="entry name" value="Diverse_CBS-Domain"/>
</dbReference>
<keyword evidence="7" id="KW-1185">Reference proteome</keyword>
<proteinExistence type="predicted"/>
<dbReference type="Proteomes" id="UP001596540">
    <property type="component" value="Unassembled WGS sequence"/>
</dbReference>
<dbReference type="InterPro" id="IPR000644">
    <property type="entry name" value="CBS_dom"/>
</dbReference>
<keyword evidence="1 2" id="KW-0129">CBS domain</keyword>
<dbReference type="PROSITE" id="PS50914">
    <property type="entry name" value="BON"/>
    <property type="match status" value="1"/>
</dbReference>
<evidence type="ECO:0000256" key="2">
    <source>
        <dbReference type="PROSITE-ProRule" id="PRU00703"/>
    </source>
</evidence>
<accession>A0ABW2KPG3</accession>
<name>A0ABW2KPG3_9ACTN</name>
<feature type="domain" description="CBS" evidence="5">
    <location>
        <begin position="31"/>
        <end position="88"/>
    </location>
</feature>
<evidence type="ECO:0000313" key="7">
    <source>
        <dbReference type="Proteomes" id="UP001596540"/>
    </source>
</evidence>
<dbReference type="RefSeq" id="WP_379873850.1">
    <property type="nucleotide sequence ID" value="NZ_JBHTBH010000016.1"/>
</dbReference>
<dbReference type="Pfam" id="PF04972">
    <property type="entry name" value="BON"/>
    <property type="match status" value="1"/>
</dbReference>
<organism evidence="6 7">
    <name type="scientific">Marinactinospora rubrisoli</name>
    <dbReference type="NCBI Taxonomy" id="2715399"/>
    <lineage>
        <taxon>Bacteria</taxon>
        <taxon>Bacillati</taxon>
        <taxon>Actinomycetota</taxon>
        <taxon>Actinomycetes</taxon>
        <taxon>Streptosporangiales</taxon>
        <taxon>Nocardiopsidaceae</taxon>
        <taxon>Marinactinospora</taxon>
    </lineage>
</organism>
<evidence type="ECO:0000259" key="5">
    <source>
        <dbReference type="PROSITE" id="PS51371"/>
    </source>
</evidence>
<dbReference type="SUPFAM" id="SSF54631">
    <property type="entry name" value="CBS-domain pair"/>
    <property type="match status" value="1"/>
</dbReference>